<dbReference type="Proteomes" id="UP000053372">
    <property type="component" value="Unassembled WGS sequence"/>
</dbReference>
<dbReference type="AlphaFoldDB" id="A0A0V7ZR17"/>
<dbReference type="RefSeq" id="WP_058183752.1">
    <property type="nucleotide sequence ID" value="NZ_LMTZ01000091.1"/>
</dbReference>
<comment type="caution">
    <text evidence="1">The sequence shown here is derived from an EMBL/GenBank/DDBJ whole genome shotgun (WGS) entry which is preliminary data.</text>
</comment>
<reference evidence="1 2" key="1">
    <citation type="journal article" date="2015" name="Genome Announc.">
        <title>Draft Genome of the Euendolithic (true boring) Cyanobacterium Mastigocoleus testarum strain BC008.</title>
        <authorList>
            <person name="Guida B.S."/>
            <person name="Garcia-Pichel F."/>
        </authorList>
    </citation>
    <scope>NUCLEOTIDE SEQUENCE [LARGE SCALE GENOMIC DNA]</scope>
    <source>
        <strain evidence="1 2">BC008</strain>
    </source>
</reference>
<dbReference type="EMBL" id="LMTZ01000091">
    <property type="protein sequence ID" value="KST67093.1"/>
    <property type="molecule type" value="Genomic_DNA"/>
</dbReference>
<protein>
    <submittedName>
        <fullName evidence="1">Uncharacterized protein</fullName>
    </submittedName>
</protein>
<name>A0A0V7ZR17_9CYAN</name>
<evidence type="ECO:0000313" key="1">
    <source>
        <dbReference type="EMBL" id="KST67093.1"/>
    </source>
</evidence>
<accession>A0A0V7ZR17</accession>
<organism evidence="1 2">
    <name type="scientific">Mastigocoleus testarum BC008</name>
    <dbReference type="NCBI Taxonomy" id="371196"/>
    <lineage>
        <taxon>Bacteria</taxon>
        <taxon>Bacillati</taxon>
        <taxon>Cyanobacteriota</taxon>
        <taxon>Cyanophyceae</taxon>
        <taxon>Nostocales</taxon>
        <taxon>Hapalosiphonaceae</taxon>
        <taxon>Mastigocoleus</taxon>
    </lineage>
</organism>
<gene>
    <name evidence="1" type="ORF">BC008_28295</name>
</gene>
<proteinExistence type="predicted"/>
<sequence length="619" mass="70868">MASSSDNRYQSRLLTLVRKQSRLFRDFFGLRTRQLKVTTGWSLEAMLYPINKLWQTSVEFGRKQLPSQKSRNRFHVLKFGKKPSPQTIVPVDTAVIEVNKIVENFQMERDIEGRLECVNSLNNNNCPRTFRGIASQLSDPAKTSDNTQNLVLVTEENEIFDVLDSQQKLNLQELIRSKLDDYYEARGLLKKEKSHPLLFKAYSLFLTLTSSPIFANKSSRKTPKNITFRNRVKVTNEPKLTLLPRNKNKFVTDTNILPVEHNSLLKVSHTKLNLRTYSLQLAFSMKTKFGMFLNGKEKIPNQVQQSLSQESISTEMETKNSFPFQNLIQGAFNYFFGKSDNTEINHLNTENGHTKYLNGNTENKEVDKADEIVNTTQISSTNIHQSDLDSRNLSDTYLNNKNQATAKEEIASSCPKQSENWLELHDIFSESPQAQNPDSVASFLTPQTEIQESKNIFQRITNIFRGEEDSAPKRQYWIAKPKPDIEENFTRTELEANSTSINDAPSAFINVEDRQSANANINIDRHDKLASVSTNVPASTVNTFDTNISSGQIVHQPSETSSNWDTEDDPDYFETEGEVVGYDKHPLERLLNWLDKALLKLEDIFARIVSLVQMFLRQL</sequence>
<dbReference type="OrthoDB" id="502220at2"/>
<evidence type="ECO:0000313" key="2">
    <source>
        <dbReference type="Proteomes" id="UP000053372"/>
    </source>
</evidence>
<keyword evidence="2" id="KW-1185">Reference proteome</keyword>